<dbReference type="InterPro" id="IPR001036">
    <property type="entry name" value="Acrflvin-R"/>
</dbReference>
<proteinExistence type="predicted"/>
<feature type="transmembrane region" description="Helical" evidence="2">
    <location>
        <begin position="576"/>
        <end position="597"/>
    </location>
</feature>
<feature type="transmembrane region" description="Helical" evidence="2">
    <location>
        <begin position="544"/>
        <end position="564"/>
    </location>
</feature>
<keyword evidence="2" id="KW-0812">Transmembrane</keyword>
<feature type="transmembrane region" description="Helical" evidence="2">
    <location>
        <begin position="1037"/>
        <end position="1058"/>
    </location>
</feature>
<feature type="region of interest" description="Disordered" evidence="1">
    <location>
        <begin position="277"/>
        <end position="310"/>
    </location>
</feature>
<gene>
    <name evidence="3" type="ORF">POL25_23450</name>
</gene>
<protein>
    <submittedName>
        <fullName evidence="3">Efflux RND transporter permease subunit</fullName>
    </submittedName>
</protein>
<feature type="transmembrane region" description="Helical" evidence="2">
    <location>
        <begin position="1079"/>
        <end position="1098"/>
    </location>
</feature>
<keyword evidence="2" id="KW-1133">Transmembrane helix</keyword>
<reference evidence="3 4" key="1">
    <citation type="submission" date="2022-11" db="EMBL/GenBank/DDBJ databases">
        <title>Minimal conservation of predation-associated metabolite biosynthetic gene clusters underscores biosynthetic potential of Myxococcota including descriptions for ten novel species: Archangium lansinium sp. nov., Myxococcus landrumus sp. nov., Nannocystis bai.</title>
        <authorList>
            <person name="Ahearne A."/>
            <person name="Stevens C."/>
            <person name="Dowd S."/>
        </authorList>
    </citation>
    <scope>NUCLEOTIDE SEQUENCE [LARGE SCALE GENOMIC DNA]</scope>
    <source>
        <strain evidence="3 4">BB15-2</strain>
    </source>
</reference>
<evidence type="ECO:0000256" key="1">
    <source>
        <dbReference type="SAM" id="MobiDB-lite"/>
    </source>
</evidence>
<dbReference type="PANTHER" id="PTHR32063:SF73">
    <property type="entry name" value="RND SUPERFAMILY EFFLUX PUMP PERMEASE COMPONENT 1"/>
    <property type="match status" value="1"/>
</dbReference>
<dbReference type="Proteomes" id="UP001221686">
    <property type="component" value="Unassembled WGS sequence"/>
</dbReference>
<dbReference type="InterPro" id="IPR027463">
    <property type="entry name" value="AcrB_DN_DC_subdom"/>
</dbReference>
<accession>A0ABT5E1X9</accession>
<dbReference type="SUPFAM" id="SSF82693">
    <property type="entry name" value="Multidrug efflux transporter AcrB pore domain, PN1, PN2, PC1 and PC2 subdomains"/>
    <property type="match status" value="2"/>
</dbReference>
<feature type="transmembrane region" description="Helical" evidence="2">
    <location>
        <begin position="38"/>
        <end position="60"/>
    </location>
</feature>
<name>A0ABT5E1X9_9BACT</name>
<dbReference type="EMBL" id="JAQNDL010000002">
    <property type="protein sequence ID" value="MDC0719875.1"/>
    <property type="molecule type" value="Genomic_DNA"/>
</dbReference>
<feature type="transmembrane region" description="Helical" evidence="2">
    <location>
        <begin position="1110"/>
        <end position="1137"/>
    </location>
</feature>
<dbReference type="Gene3D" id="3.30.70.1430">
    <property type="entry name" value="Multidrug efflux transporter AcrB pore domain"/>
    <property type="match status" value="2"/>
</dbReference>
<dbReference type="Gene3D" id="3.30.70.1320">
    <property type="entry name" value="Multidrug efflux transporter AcrB pore domain like"/>
    <property type="match status" value="2"/>
</dbReference>
<feature type="transmembrane region" description="Helical" evidence="2">
    <location>
        <begin position="500"/>
        <end position="523"/>
    </location>
</feature>
<evidence type="ECO:0000256" key="2">
    <source>
        <dbReference type="SAM" id="Phobius"/>
    </source>
</evidence>
<feature type="region of interest" description="Disordered" evidence="1">
    <location>
        <begin position="1"/>
        <end position="23"/>
    </location>
</feature>
<comment type="caution">
    <text evidence="3">The sequence shown here is derived from an EMBL/GenBank/DDBJ whole genome shotgun (WGS) entry which is preliminary data.</text>
</comment>
<dbReference type="SUPFAM" id="SSF82866">
    <property type="entry name" value="Multidrug efflux transporter AcrB transmembrane domain"/>
    <property type="match status" value="2"/>
</dbReference>
<dbReference type="PANTHER" id="PTHR32063">
    <property type="match status" value="1"/>
</dbReference>
<feature type="transmembrane region" description="Helical" evidence="2">
    <location>
        <begin position="473"/>
        <end position="494"/>
    </location>
</feature>
<feature type="transmembrane region" description="Helical" evidence="2">
    <location>
        <begin position="1007"/>
        <end position="1025"/>
    </location>
</feature>
<dbReference type="Gene3D" id="1.20.1640.10">
    <property type="entry name" value="Multidrug efflux transporter AcrB transmembrane domain"/>
    <property type="match status" value="3"/>
</dbReference>
<keyword evidence="2" id="KW-0472">Membrane</keyword>
<evidence type="ECO:0000313" key="3">
    <source>
        <dbReference type="EMBL" id="MDC0719875.1"/>
    </source>
</evidence>
<dbReference type="Gene3D" id="3.30.2090.10">
    <property type="entry name" value="Multidrug efflux transporter AcrB TolC docking domain, DN and DC subdomains"/>
    <property type="match status" value="3"/>
</dbReference>
<dbReference type="SUPFAM" id="SSF82714">
    <property type="entry name" value="Multidrug efflux transporter AcrB TolC docking domain, DN and DC subdomains"/>
    <property type="match status" value="2"/>
</dbReference>
<feature type="transmembrane region" description="Helical" evidence="2">
    <location>
        <begin position="642"/>
        <end position="661"/>
    </location>
</feature>
<sequence length="1153" mass="121954">MSPNAGPIGPGPEDMSSKAGPQVSGRASLSDLALDRPVMIGMLLLAILVLGAIATARLPLAFLPAGGTARVSLRINLQRTSPELVEREIIRPVEEAMAGLRGLQRIQVGSGGWGVRVNLEFVAGTDIAARKAEIRERFDRIRGTLPDAITRVTLDSWGRSDDAVVKLRLASDSDLTRSYDLIERYVVRPIERIPGVSRVELEGVEPRELEVALDLEALRRAGVSAQAVSTAVREARQGRSLGVLREDATQPGVRAPPIDADPQAFAALPVARSRGAAASTTSAATTAPRTTATPASSGMSSGTASAGTTPAVSATAPLTAQGPQGVGARSNTASVGPGVYTSTPIGSGVAPATAAAAGQTSAAVPARVGEVARVEVHPRENRNFRSLDGRLGVDLSVYADAGASPVDVAQAVNGVVEELQASPRLGGISAVVYHDQGKIILKTLADLRDTGIYGGVLGVAMLWLFLRRWGVTMVAALCIPLTILATCGVLLIRGEELNCIVLLGLVLGVGMLVDNAVVITEAIELQAQRGLPARLAVRAGGREVGLATVASTLSSVIVFLPLVFGDPANPMSALLAPLGLTFATVLLCSLFVSQTLVPLIMPTVLRRGGVAEGTGRGGRLLGPLIAGYGRLIAFTLRFRRTALVLGLGLAASAVIPVRLLGYNLTDIDPKPDWVEVSMQFVGSPGYKEIGERVRVVEEAILAKKDALQVTHVSCAYSDFWGRCDVHPIARAASEADVEAFTTTVKQALPEQPGVRYLVGENNRGHMRGNSDRHEVELAIKGEDMGVLMDLSERAASHLRATLPRGSADNPESGGVDTVIGPYDEGSRELHVRLDGALLRRYGLRADDVARLIQTAFQGTPLGQVRSPEGQIELRLSAGNASGRAGDGPTLEQLRDLPIPLADGGEVTVGSIASLEPTRSPFYIQRLDRETQVKVKARFFTPDPEKNRAAVNKAMESFVFPTGYSSGEWSRWGRTQRSSMEVLIDLGLCLLLVYAVMASLFESFLQPFAILATCLLGCVGAPWLMWWTGTTVDTTAMIGLFILIGIAVNNGIMLIDRAIQLRAVGMTRDQALAAAGSDRLRPILMTAGTTVLGLVPMLIHHPTLAGVYYHAIALILVGGLASSTVMTLVFLPATYSLLDDLARSARSVWRRVAR</sequence>
<evidence type="ECO:0000313" key="4">
    <source>
        <dbReference type="Proteomes" id="UP001221686"/>
    </source>
</evidence>
<keyword evidence="4" id="KW-1185">Reference proteome</keyword>
<dbReference type="Gene3D" id="3.30.70.1440">
    <property type="entry name" value="Multidrug efflux transporter AcrB pore domain"/>
    <property type="match status" value="1"/>
</dbReference>
<feature type="transmembrane region" description="Helical" evidence="2">
    <location>
        <begin position="981"/>
        <end position="1000"/>
    </location>
</feature>
<organism evidence="3 4">
    <name type="scientific">Nannocystis bainbridge</name>
    <dbReference type="NCBI Taxonomy" id="2995303"/>
    <lineage>
        <taxon>Bacteria</taxon>
        <taxon>Pseudomonadati</taxon>
        <taxon>Myxococcota</taxon>
        <taxon>Polyangia</taxon>
        <taxon>Nannocystales</taxon>
        <taxon>Nannocystaceae</taxon>
        <taxon>Nannocystis</taxon>
    </lineage>
</organism>
<dbReference type="Pfam" id="PF00873">
    <property type="entry name" value="ACR_tran"/>
    <property type="match status" value="2"/>
</dbReference>